<keyword evidence="4" id="KW-1185">Reference proteome</keyword>
<feature type="signal peptide" evidence="1">
    <location>
        <begin position="1"/>
        <end position="19"/>
    </location>
</feature>
<dbReference type="Proteomes" id="UP000815677">
    <property type="component" value="Unassembled WGS sequence"/>
</dbReference>
<dbReference type="SUPFAM" id="SSF57184">
    <property type="entry name" value="Growth factor receptor domain"/>
    <property type="match status" value="1"/>
</dbReference>
<proteinExistence type="predicted"/>
<evidence type="ECO:0000256" key="1">
    <source>
        <dbReference type="SAM" id="SignalP"/>
    </source>
</evidence>
<dbReference type="InterPro" id="IPR009030">
    <property type="entry name" value="Growth_fac_rcpt_cys_sf"/>
</dbReference>
<dbReference type="InterPro" id="IPR048661">
    <property type="entry name" value="CPL1-like"/>
</dbReference>
<dbReference type="PANTHER" id="PTHR35192">
    <property type="entry name" value="PROTEIN, PUTATIVE-RELATED"/>
    <property type="match status" value="1"/>
</dbReference>
<feature type="chain" id="PRO_5045393842" description="Protein CPL1-like domain-containing protein" evidence="1">
    <location>
        <begin position="20"/>
        <end position="498"/>
    </location>
</feature>
<dbReference type="Pfam" id="PF21671">
    <property type="entry name" value="CPL1-like"/>
    <property type="match status" value="1"/>
</dbReference>
<dbReference type="SMART" id="SM01411">
    <property type="entry name" value="Ephrin_rec_like"/>
    <property type="match status" value="3"/>
</dbReference>
<organism evidence="3 4">
    <name type="scientific">Mycena chlorophos</name>
    <name type="common">Agaric fungus</name>
    <name type="synonym">Agaricus chlorophos</name>
    <dbReference type="NCBI Taxonomy" id="658473"/>
    <lineage>
        <taxon>Eukaryota</taxon>
        <taxon>Fungi</taxon>
        <taxon>Dikarya</taxon>
        <taxon>Basidiomycota</taxon>
        <taxon>Agaricomycotina</taxon>
        <taxon>Agaricomycetes</taxon>
        <taxon>Agaricomycetidae</taxon>
        <taxon>Agaricales</taxon>
        <taxon>Marasmiineae</taxon>
        <taxon>Mycenaceae</taxon>
        <taxon>Mycena</taxon>
    </lineage>
</organism>
<evidence type="ECO:0000313" key="3">
    <source>
        <dbReference type="EMBL" id="GAT55007.1"/>
    </source>
</evidence>
<feature type="domain" description="Protein CPL1-like" evidence="2">
    <location>
        <begin position="253"/>
        <end position="315"/>
    </location>
</feature>
<reference evidence="3" key="1">
    <citation type="submission" date="2014-09" db="EMBL/GenBank/DDBJ databases">
        <title>Genome sequence of the luminous mushroom Mycena chlorophos for searching fungal bioluminescence genes.</title>
        <authorList>
            <person name="Tanaka Y."/>
            <person name="Kasuga D."/>
            <person name="Oba Y."/>
            <person name="Hase S."/>
            <person name="Sato K."/>
            <person name="Oba Y."/>
            <person name="Sakakibara Y."/>
        </authorList>
    </citation>
    <scope>NUCLEOTIDE SEQUENCE</scope>
</reference>
<protein>
    <recommendedName>
        <fullName evidence="2">Protein CPL1-like domain-containing protein</fullName>
    </recommendedName>
</protein>
<gene>
    <name evidence="3" type="ORF">MCHLO_11819</name>
</gene>
<dbReference type="EMBL" id="DF848836">
    <property type="protein sequence ID" value="GAT55007.1"/>
    <property type="molecule type" value="Genomic_DNA"/>
</dbReference>
<evidence type="ECO:0000259" key="2">
    <source>
        <dbReference type="Pfam" id="PF21671"/>
    </source>
</evidence>
<keyword evidence="1" id="KW-0732">Signal</keyword>
<accession>A0ABQ0LVB4</accession>
<dbReference type="InterPro" id="IPR038955">
    <property type="entry name" value="PriA/CPL1_fungi"/>
</dbReference>
<dbReference type="Gene3D" id="2.10.50.10">
    <property type="entry name" value="Tumor Necrosis Factor Receptor, subunit A, domain 2"/>
    <property type="match status" value="1"/>
</dbReference>
<name>A0ABQ0LVB4_MYCCL</name>
<sequence length="498" mass="52548">MRFASIVLLGASLFTAVAASSAIEPLLESRESLMARTYGYCDDGQYWTGSRCATCPAGKYSTQGYKPSCKTCQTGSTSTAGSGSCTCQPGYYAAGGGTVTTNACSVCSAGYVSGSGASECTECLANTKVSNNQCVACSPGYISDPGSTSCSPACPAGQYYQNSMCYYCPDDTYSLGGATSCTTCPVSTGCQSGHGTSAAECKCKNGQVFIAGACAPEPSGANYRRSTQTALDRCSPLETLCPISSGIGSQSGMECLNVMTQLDSCGGCVAPEGDLDYDSDVAYTGRDCTLIPNVDEVWCEKGGCVVGSCQHGHRGSCGRSLRPRVCGVLYPQMTPSASLATRVAAYTNHEFMPQTANDWEASVTMSVRAHFSLLPIHAHSSRREDAYRDSTDRTAKRTSWAGTYSWRKIACNRVRVLASVRLSRLSSPALGPFSLTPQLPYASVHARTAIRWHRAEGGGRCGSADKDWKASKQGGRFGQGSGAMRRAVRFLLSFAYVF</sequence>
<dbReference type="PANTHER" id="PTHR35192:SF2">
    <property type="entry name" value="APPLE DOMAIN-CONTAINING PROTEIN"/>
    <property type="match status" value="1"/>
</dbReference>
<evidence type="ECO:0000313" key="4">
    <source>
        <dbReference type="Proteomes" id="UP000815677"/>
    </source>
</evidence>